<dbReference type="Pfam" id="PF13205">
    <property type="entry name" value="Big_5"/>
    <property type="match status" value="1"/>
</dbReference>
<feature type="chain" id="PRO_5009533322" description="SbsA Ig-like domain-containing protein" evidence="4">
    <location>
        <begin position="35"/>
        <end position="607"/>
    </location>
</feature>
<dbReference type="InterPro" id="IPR032812">
    <property type="entry name" value="SbsA_Ig"/>
</dbReference>
<dbReference type="NCBIfam" id="NF045849">
    <property type="entry name" value="ICE_MMCAP2_0565"/>
    <property type="match status" value="1"/>
</dbReference>
<evidence type="ECO:0000313" key="6">
    <source>
        <dbReference type="EMBL" id="OGL98852.1"/>
    </source>
</evidence>
<evidence type="ECO:0000256" key="3">
    <source>
        <dbReference type="SAM" id="Phobius"/>
    </source>
</evidence>
<keyword evidence="1 4" id="KW-0732">Signal</keyword>
<protein>
    <recommendedName>
        <fullName evidence="5">SbsA Ig-like domain-containing protein</fullName>
    </recommendedName>
</protein>
<evidence type="ECO:0000256" key="1">
    <source>
        <dbReference type="ARBA" id="ARBA00022729"/>
    </source>
</evidence>
<feature type="region of interest" description="Disordered" evidence="2">
    <location>
        <begin position="420"/>
        <end position="440"/>
    </location>
</feature>
<evidence type="ECO:0000313" key="7">
    <source>
        <dbReference type="Proteomes" id="UP000176501"/>
    </source>
</evidence>
<evidence type="ECO:0000256" key="2">
    <source>
        <dbReference type="SAM" id="MobiDB-lite"/>
    </source>
</evidence>
<accession>A0A1F7W7S9</accession>
<dbReference type="EMBL" id="MGFE01000013">
    <property type="protein sequence ID" value="OGL98852.1"/>
    <property type="molecule type" value="Genomic_DNA"/>
</dbReference>
<dbReference type="AlphaFoldDB" id="A0A1F7W7S9"/>
<dbReference type="Pfam" id="PF18895">
    <property type="entry name" value="T4SS_pilin"/>
    <property type="match status" value="1"/>
</dbReference>
<evidence type="ECO:0000256" key="4">
    <source>
        <dbReference type="SAM" id="SignalP"/>
    </source>
</evidence>
<reference evidence="6 7" key="1">
    <citation type="journal article" date="2016" name="Nat. Commun.">
        <title>Thousands of microbial genomes shed light on interconnected biogeochemical processes in an aquifer system.</title>
        <authorList>
            <person name="Anantharaman K."/>
            <person name="Brown C.T."/>
            <person name="Hug L.A."/>
            <person name="Sharon I."/>
            <person name="Castelle C.J."/>
            <person name="Probst A.J."/>
            <person name="Thomas B.C."/>
            <person name="Singh A."/>
            <person name="Wilkins M.J."/>
            <person name="Karaoz U."/>
            <person name="Brodie E.L."/>
            <person name="Williams K.H."/>
            <person name="Hubbard S.S."/>
            <person name="Banfield J.F."/>
        </authorList>
    </citation>
    <scope>NUCLEOTIDE SEQUENCE [LARGE SCALE GENOMIC DNA]</scope>
</reference>
<name>A0A1F7W7S9_9BACT</name>
<dbReference type="InterPro" id="IPR043993">
    <property type="entry name" value="T4SS_pilin"/>
</dbReference>
<feature type="signal peptide" evidence="4">
    <location>
        <begin position="1"/>
        <end position="34"/>
    </location>
</feature>
<proteinExistence type="predicted"/>
<keyword evidence="3" id="KW-0472">Membrane</keyword>
<feature type="compositionally biased region" description="Low complexity" evidence="2">
    <location>
        <begin position="431"/>
        <end position="440"/>
    </location>
</feature>
<feature type="domain" description="SbsA Ig-like" evidence="5">
    <location>
        <begin position="288"/>
        <end position="367"/>
    </location>
</feature>
<comment type="caution">
    <text evidence="6">The sequence shown here is derived from an EMBL/GenBank/DDBJ whole genome shotgun (WGS) entry which is preliminary data.</text>
</comment>
<sequence length="607" mass="63896">MRFKSTNMRNRIFAGAALCVLSLCVLSVAHPVLAQSATDQLEAVAAGGGLPTANIGIMIARVIRVFLGTLGIIFTIVVLYAGFIYMTAQGDPDKIKKAKDMIKNGVIGMIICLSAFSITQFILNRLLSAAGAGGSISSIADQYGEPLSGSLGAGIIDSHYPERNAIDIPRNTRIMVTFKQAINPASIISGYATSSAATDLNADNILIYPTAEGDGSKLAASEVLVTTNDEHTIFVFDPVPLLGDGIDDVNYTVALSNDIELEDGGSAFSGNYSGGYEWTFEVSTEVDLTPPKVVSVIPRSLASAARNVTVSITFNEAMDPVASTGTYAEASSGNLTNIEVLDGSGNNVEGTFAISNGYKTLEFTPVDACGEDPCGDTIYCLPGSDDLTVQAHAASLTDEPPQAQAVGVSFDGLVDAAANSLDGDGDGKAQGSSTDDVTGTDDYAWSFETTSEIDDTVPAITDMSPGIGDTFADQDADIEITFNVAMRSSTLNTSNVSLWPDPWYEFWFSTRKTDVADEDGDTLYTTAQISHPTMVSSDDEGWMYFPVVTRGVKSNAQICMFPAYGPDESGTGVCDVTEAYPYCCDGVSSDEACPTSVEGVDLPDTSE</sequence>
<dbReference type="Proteomes" id="UP000176501">
    <property type="component" value="Unassembled WGS sequence"/>
</dbReference>
<organism evidence="6 7">
    <name type="scientific">Candidatus Uhrbacteria bacterium RIFOXYB2_FULL_57_15</name>
    <dbReference type="NCBI Taxonomy" id="1802422"/>
    <lineage>
        <taxon>Bacteria</taxon>
        <taxon>Candidatus Uhriibacteriota</taxon>
    </lineage>
</organism>
<evidence type="ECO:0000259" key="5">
    <source>
        <dbReference type="Pfam" id="PF13205"/>
    </source>
</evidence>
<feature type="transmembrane region" description="Helical" evidence="3">
    <location>
        <begin position="106"/>
        <end position="123"/>
    </location>
</feature>
<keyword evidence="3" id="KW-1133">Transmembrane helix</keyword>
<keyword evidence="3" id="KW-0812">Transmembrane</keyword>
<gene>
    <name evidence="6" type="ORF">A2304_03825</name>
</gene>
<feature type="transmembrane region" description="Helical" evidence="3">
    <location>
        <begin position="58"/>
        <end position="85"/>
    </location>
</feature>